<dbReference type="CDD" id="cd02037">
    <property type="entry name" value="Mrp_NBP35"/>
    <property type="match status" value="1"/>
</dbReference>
<dbReference type="GO" id="GO:0005524">
    <property type="term" value="F:ATP binding"/>
    <property type="evidence" value="ECO:0007669"/>
    <property type="project" value="UniProtKB-KW"/>
</dbReference>
<dbReference type="GO" id="GO:0046872">
    <property type="term" value="F:metal ion binding"/>
    <property type="evidence" value="ECO:0007669"/>
    <property type="project" value="UniProtKB-KW"/>
</dbReference>
<feature type="domain" description="MIP18 family-like" evidence="8">
    <location>
        <begin position="52"/>
        <end position="115"/>
    </location>
</feature>
<dbReference type="InterPro" id="IPR033756">
    <property type="entry name" value="YlxH/NBP35"/>
</dbReference>
<dbReference type="GO" id="GO:0051539">
    <property type="term" value="F:4 iron, 4 sulfur cluster binding"/>
    <property type="evidence" value="ECO:0007669"/>
    <property type="project" value="TreeGrafter"/>
</dbReference>
<keyword evidence="4" id="KW-0408">Iron</keyword>
<evidence type="ECO:0000256" key="6">
    <source>
        <dbReference type="ARBA" id="ARBA00024036"/>
    </source>
</evidence>
<dbReference type="InterPro" id="IPR027417">
    <property type="entry name" value="P-loop_NTPase"/>
</dbReference>
<evidence type="ECO:0000313" key="9">
    <source>
        <dbReference type="EMBL" id="EWM23827.1"/>
    </source>
</evidence>
<feature type="compositionally biased region" description="Basic and acidic residues" evidence="7">
    <location>
        <begin position="442"/>
        <end position="451"/>
    </location>
</feature>
<proteinExistence type="inferred from homology"/>
<keyword evidence="5" id="KW-0411">Iron-sulfur</keyword>
<evidence type="ECO:0000259" key="8">
    <source>
        <dbReference type="Pfam" id="PF01883"/>
    </source>
</evidence>
<dbReference type="InterPro" id="IPR000808">
    <property type="entry name" value="Mrp-like_CS"/>
</dbReference>
<gene>
    <name evidence="9" type="ORF">Naga_100362g5</name>
</gene>
<reference evidence="9 10" key="1">
    <citation type="journal article" date="2014" name="Mol. Plant">
        <title>Chromosome Scale Genome Assembly and Transcriptome Profiling of Nannochloropsis gaditana in Nitrogen Depletion.</title>
        <authorList>
            <person name="Corteggiani Carpinelli E."/>
            <person name="Telatin A."/>
            <person name="Vitulo N."/>
            <person name="Forcato C."/>
            <person name="D'Angelo M."/>
            <person name="Schiavon R."/>
            <person name="Vezzi A."/>
            <person name="Giacometti G.M."/>
            <person name="Morosinotto T."/>
            <person name="Valle G."/>
        </authorList>
    </citation>
    <scope>NUCLEOTIDE SEQUENCE [LARGE SCALE GENOMIC DNA]</scope>
    <source>
        <strain evidence="9 10">B-31</strain>
    </source>
</reference>
<dbReference type="PROSITE" id="PS01215">
    <property type="entry name" value="MRP"/>
    <property type="match status" value="1"/>
</dbReference>
<dbReference type="Gene3D" id="3.40.50.300">
    <property type="entry name" value="P-loop containing nucleotide triphosphate hydrolases"/>
    <property type="match status" value="1"/>
</dbReference>
<evidence type="ECO:0000256" key="2">
    <source>
        <dbReference type="ARBA" id="ARBA00022741"/>
    </source>
</evidence>
<keyword evidence="1" id="KW-0479">Metal-binding</keyword>
<accession>W7TC32</accession>
<evidence type="ECO:0000256" key="7">
    <source>
        <dbReference type="SAM" id="MobiDB-lite"/>
    </source>
</evidence>
<dbReference type="GO" id="GO:0016226">
    <property type="term" value="P:iron-sulfur cluster assembly"/>
    <property type="evidence" value="ECO:0007669"/>
    <property type="project" value="InterPro"/>
</dbReference>
<dbReference type="PANTHER" id="PTHR42961:SF2">
    <property type="entry name" value="IRON-SULFUR PROTEIN NUBPL"/>
    <property type="match status" value="1"/>
</dbReference>
<dbReference type="Pfam" id="PF10609">
    <property type="entry name" value="ParA"/>
    <property type="match status" value="1"/>
</dbReference>
<feature type="region of interest" description="Disordered" evidence="7">
    <location>
        <begin position="427"/>
        <end position="451"/>
    </location>
</feature>
<dbReference type="EMBL" id="AZIL01001434">
    <property type="protein sequence ID" value="EWM23827.1"/>
    <property type="molecule type" value="Genomic_DNA"/>
</dbReference>
<evidence type="ECO:0000313" key="10">
    <source>
        <dbReference type="Proteomes" id="UP000019335"/>
    </source>
</evidence>
<organism evidence="9 10">
    <name type="scientific">Nannochloropsis gaditana</name>
    <dbReference type="NCBI Taxonomy" id="72520"/>
    <lineage>
        <taxon>Eukaryota</taxon>
        <taxon>Sar</taxon>
        <taxon>Stramenopiles</taxon>
        <taxon>Ochrophyta</taxon>
        <taxon>Eustigmatophyceae</taxon>
        <taxon>Eustigmatales</taxon>
        <taxon>Monodopsidaceae</taxon>
        <taxon>Nannochloropsis</taxon>
    </lineage>
</organism>
<evidence type="ECO:0000256" key="3">
    <source>
        <dbReference type="ARBA" id="ARBA00022840"/>
    </source>
</evidence>
<dbReference type="Pfam" id="PF01883">
    <property type="entry name" value="FeS_assembly_P"/>
    <property type="match status" value="1"/>
</dbReference>
<dbReference type="GO" id="GO:0140663">
    <property type="term" value="F:ATP-dependent FeS chaperone activity"/>
    <property type="evidence" value="ECO:0007669"/>
    <property type="project" value="InterPro"/>
</dbReference>
<evidence type="ECO:0000256" key="4">
    <source>
        <dbReference type="ARBA" id="ARBA00023004"/>
    </source>
</evidence>
<dbReference type="Gene3D" id="3.30.300.130">
    <property type="entry name" value="Fe-S cluster assembly (FSCA)"/>
    <property type="match status" value="1"/>
</dbReference>
<keyword evidence="2" id="KW-0547">Nucleotide-binding</keyword>
<sequence>MKIRAQRSAGRNETKRVENSSSLGVLYNLFRFSSSNAGQFDIREMAELQDKVLRCLDATVFDPCMPNRSIVDLGLVKSVRVDPAKGKIALSLVYPTAGHPHLGKVKHDITQALHAATSPSAQTFLPFALPPSLRSVDIAVPPPTLSSSPSSSAPLGSGLSHVQNIVAVSSCKGGVGKSTVAVNLALALAKQGNRVGLLDVDIYGPSLPTLLHVKGGRGGRPSLPPQPQIHPTLTLPSSLLRHLLPPFPPLKHLSFGHVKPSPALPGAGGVEAAVLRGPLASKVVTQLLLSTEWGELDYLLLDLPPGTGDVQITVTQAVGGGGGREGGLNGAVVVTTPQELAMVDVVKGVRMLEEMQVPTLACVVNMAYFVCDACDAQHHVFGGKEGKERLKARVRGAMRGEGGREGAGEVLTEEGFFELPLSPAVSRGNDTGRPVMMEDGGEGGREGGKKGGREAIQQVYFALATRVAEEIFRAKFIAQGRP</sequence>
<evidence type="ECO:0000256" key="5">
    <source>
        <dbReference type="ARBA" id="ARBA00023014"/>
    </source>
</evidence>
<dbReference type="OrthoDB" id="1741334at2759"/>
<dbReference type="SUPFAM" id="SSF52540">
    <property type="entry name" value="P-loop containing nucleoside triphosphate hydrolases"/>
    <property type="match status" value="1"/>
</dbReference>
<dbReference type="InterPro" id="IPR044304">
    <property type="entry name" value="NUBPL-like"/>
</dbReference>
<dbReference type="AlphaFoldDB" id="W7TC32"/>
<dbReference type="InterPro" id="IPR034904">
    <property type="entry name" value="FSCA_dom_sf"/>
</dbReference>
<dbReference type="PANTHER" id="PTHR42961">
    <property type="entry name" value="IRON-SULFUR PROTEIN NUBPL"/>
    <property type="match status" value="1"/>
</dbReference>
<dbReference type="InterPro" id="IPR019591">
    <property type="entry name" value="Mrp/NBP35_ATP-bd"/>
</dbReference>
<protein>
    <submittedName>
        <fullName evidence="9">Mrp-like protein</fullName>
    </submittedName>
</protein>
<evidence type="ECO:0000256" key="1">
    <source>
        <dbReference type="ARBA" id="ARBA00022723"/>
    </source>
</evidence>
<dbReference type="SUPFAM" id="SSF117916">
    <property type="entry name" value="Fe-S cluster assembly (FSCA) domain-like"/>
    <property type="match status" value="1"/>
</dbReference>
<name>W7TC32_9STRA</name>
<comment type="caution">
    <text evidence="9">The sequence shown here is derived from an EMBL/GenBank/DDBJ whole genome shotgun (WGS) entry which is preliminary data.</text>
</comment>
<keyword evidence="10" id="KW-1185">Reference proteome</keyword>
<dbReference type="HAMAP" id="MF_02040">
    <property type="entry name" value="Mrp_NBP35"/>
    <property type="match status" value="1"/>
</dbReference>
<dbReference type="Proteomes" id="UP000019335">
    <property type="component" value="Chromosome 15"/>
</dbReference>
<comment type="similarity">
    <text evidence="6">Belongs to the Mrp/NBP35 ATP-binding proteins family.</text>
</comment>
<keyword evidence="3" id="KW-0067">ATP-binding</keyword>
<dbReference type="InterPro" id="IPR002744">
    <property type="entry name" value="MIP18-like"/>
</dbReference>